<dbReference type="RefSeq" id="WP_344303077.1">
    <property type="nucleotide sequence ID" value="NZ_BAAAQQ010000007.1"/>
</dbReference>
<gene>
    <name evidence="4" type="ORF">GCM10009843_15190</name>
</gene>
<name>A0ABN2Y302_9ACTN</name>
<dbReference type="EMBL" id="BAAAQQ010000007">
    <property type="protein sequence ID" value="GAA2121164.1"/>
    <property type="molecule type" value="Genomic_DNA"/>
</dbReference>
<dbReference type="InterPro" id="IPR051448">
    <property type="entry name" value="CdaR-like_regulators"/>
</dbReference>
<dbReference type="Gene3D" id="1.10.10.2840">
    <property type="entry name" value="PucR C-terminal helix-turn-helix domain"/>
    <property type="match status" value="1"/>
</dbReference>
<dbReference type="Pfam" id="PF13556">
    <property type="entry name" value="HTH_30"/>
    <property type="match status" value="1"/>
</dbReference>
<keyword evidence="5" id="KW-1185">Reference proteome</keyword>
<comment type="similarity">
    <text evidence="1">Belongs to the CdaR family.</text>
</comment>
<dbReference type="Proteomes" id="UP001500575">
    <property type="component" value="Unassembled WGS sequence"/>
</dbReference>
<reference evidence="4 5" key="1">
    <citation type="journal article" date="2019" name="Int. J. Syst. Evol. Microbiol.">
        <title>The Global Catalogue of Microorganisms (GCM) 10K type strain sequencing project: providing services to taxonomists for standard genome sequencing and annotation.</title>
        <authorList>
            <consortium name="The Broad Institute Genomics Platform"/>
            <consortium name="The Broad Institute Genome Sequencing Center for Infectious Disease"/>
            <person name="Wu L."/>
            <person name="Ma J."/>
        </authorList>
    </citation>
    <scope>NUCLEOTIDE SEQUENCE [LARGE SCALE GENOMIC DNA]</scope>
    <source>
        <strain evidence="4 5">JCM 16021</strain>
    </source>
</reference>
<dbReference type="PANTHER" id="PTHR33744:SF17">
    <property type="entry name" value="CONSERVED PROTEIN"/>
    <property type="match status" value="1"/>
</dbReference>
<organism evidence="4 5">
    <name type="scientific">Nocardioides bigeumensis</name>
    <dbReference type="NCBI Taxonomy" id="433657"/>
    <lineage>
        <taxon>Bacteria</taxon>
        <taxon>Bacillati</taxon>
        <taxon>Actinomycetota</taxon>
        <taxon>Actinomycetes</taxon>
        <taxon>Propionibacteriales</taxon>
        <taxon>Nocardioidaceae</taxon>
        <taxon>Nocardioides</taxon>
    </lineage>
</organism>
<evidence type="ECO:0000313" key="5">
    <source>
        <dbReference type="Proteomes" id="UP001500575"/>
    </source>
</evidence>
<dbReference type="InterPro" id="IPR025736">
    <property type="entry name" value="PucR_C-HTH_dom"/>
</dbReference>
<dbReference type="InterPro" id="IPR042070">
    <property type="entry name" value="PucR_C-HTH_sf"/>
</dbReference>
<evidence type="ECO:0000259" key="3">
    <source>
        <dbReference type="Pfam" id="PF17853"/>
    </source>
</evidence>
<dbReference type="Pfam" id="PF17853">
    <property type="entry name" value="GGDEF_2"/>
    <property type="match status" value="1"/>
</dbReference>
<protein>
    <submittedName>
        <fullName evidence="4">Helix-turn-helix domain-containing protein</fullName>
    </submittedName>
</protein>
<comment type="caution">
    <text evidence="4">The sequence shown here is derived from an EMBL/GenBank/DDBJ whole genome shotgun (WGS) entry which is preliminary data.</text>
</comment>
<feature type="domain" description="CdaR GGDEF-like" evidence="3">
    <location>
        <begin position="302"/>
        <end position="418"/>
    </location>
</feature>
<feature type="domain" description="PucR C-terminal helix-turn-helix" evidence="2">
    <location>
        <begin position="474"/>
        <end position="531"/>
    </location>
</feature>
<evidence type="ECO:0000256" key="1">
    <source>
        <dbReference type="ARBA" id="ARBA00006754"/>
    </source>
</evidence>
<accession>A0ABN2Y302</accession>
<dbReference type="PANTHER" id="PTHR33744">
    <property type="entry name" value="CARBOHYDRATE DIACID REGULATOR"/>
    <property type="match status" value="1"/>
</dbReference>
<evidence type="ECO:0000259" key="2">
    <source>
        <dbReference type="Pfam" id="PF13556"/>
    </source>
</evidence>
<evidence type="ECO:0000313" key="4">
    <source>
        <dbReference type="EMBL" id="GAA2121164.1"/>
    </source>
</evidence>
<dbReference type="InterPro" id="IPR041522">
    <property type="entry name" value="CdaR_GGDEF"/>
</dbReference>
<proteinExistence type="inferred from homology"/>
<sequence length="534" mass="57026">MVNGRGQVRGVTAADLVAIGAPLALYPGWLPLQPRPIVGNCVIHDVGEPVPDHPGGVLLLVGARPGTPEALSTVAEAGTRGYACVVVKARGDDLTGLVAAAESATVALMVAPDEVAWRDVDKLVSAVVEAQESATPAYAQVRPGDLFALANAIAYNVGGATTIEDHNGRMFAYSNLPHQKIDDIRLKSITDRQTPPVEGDPERYLQVRNATKPLHLRSPVPEHYHRLAISVRAGGELLGMIWVLDGDPPLRKGASQALADAATVTALHLLQVRQQEDGRRWNRTQVLASLLAGRVGPAVASALIGLPTGTPTSVLAISADAEDELAALGLARTLDLVNLYCEAWHPRALATSIDDRIYAVLPMQPTSARGRSIATFALDVSETVRRTAGVRLRIGIGPTASTLDGITESRRLADMTLAALSRVDGDQTVATLEQMRSRVVLDELGTQGVLDLTLPGDPLAAIVAHDAEKNTTYAESLLAYLDAFGDTTRAATALSIHENTLRYRIRRIEELFDLDLDDADVRLVAWLQLRLSRG</sequence>